<evidence type="ECO:0000256" key="7">
    <source>
        <dbReference type="ARBA" id="ARBA00022525"/>
    </source>
</evidence>
<reference evidence="13" key="1">
    <citation type="submission" date="2025-08" db="UniProtKB">
        <authorList>
            <consortium name="Ensembl"/>
        </authorList>
    </citation>
    <scope>IDENTIFICATION</scope>
</reference>
<dbReference type="OrthoDB" id="9449069at2759"/>
<dbReference type="GO" id="GO:0005615">
    <property type="term" value="C:extracellular space"/>
    <property type="evidence" value="ECO:0007669"/>
    <property type="project" value="UniProtKB-KW"/>
</dbReference>
<keyword evidence="14" id="KW-1185">Reference proteome</keyword>
<dbReference type="PANTHER" id="PTHR10078">
    <property type="entry name" value="INTERLEUKIN-1 FAMILY MEMBER"/>
    <property type="match status" value="1"/>
</dbReference>
<evidence type="ECO:0000256" key="5">
    <source>
        <dbReference type="ARBA" id="ARBA00022490"/>
    </source>
</evidence>
<dbReference type="AlphaFoldDB" id="A0A8C5M3E3"/>
<sequence length="235" mass="26701">RLRCSLHICIAFFPQDRPGRIPGNRPRTLRSLGLVVPTILTSSSHRGQGDSTNNIHQTEININLYCVIESDLEDHSLCEAADVGEENFRYKVLRSRECAIRDCAQKCFVLQQSLGRDNLVARFLQNQNLQSEEKISMSLYASQNLNAGNKRLATLRLLGKNLYMSCSRVEGDPCLLVETVDDIKELQNDALKLFFFLTADNAHVFRFESVACPGWYIGTSQTYQERKFQNGIIHD</sequence>
<evidence type="ECO:0000256" key="11">
    <source>
        <dbReference type="ARBA" id="ARBA00023246"/>
    </source>
</evidence>
<evidence type="ECO:0000256" key="2">
    <source>
        <dbReference type="ARBA" id="ARBA00004514"/>
    </source>
</evidence>
<dbReference type="GO" id="GO:0005764">
    <property type="term" value="C:lysosome"/>
    <property type="evidence" value="ECO:0007669"/>
    <property type="project" value="UniProtKB-SubCell"/>
</dbReference>
<evidence type="ECO:0000313" key="14">
    <source>
        <dbReference type="Proteomes" id="UP000694569"/>
    </source>
</evidence>
<evidence type="ECO:0000256" key="4">
    <source>
        <dbReference type="ARBA" id="ARBA00010448"/>
    </source>
</evidence>
<dbReference type="GO" id="GO:0010628">
    <property type="term" value="P:positive regulation of gene expression"/>
    <property type="evidence" value="ECO:0007669"/>
    <property type="project" value="TreeGrafter"/>
</dbReference>
<keyword evidence="8" id="KW-0666">Pyrogen</keyword>
<dbReference type="InterPro" id="IPR008996">
    <property type="entry name" value="IL1/FGF"/>
</dbReference>
<evidence type="ECO:0000256" key="8">
    <source>
        <dbReference type="ARBA" id="ARBA00022620"/>
    </source>
</evidence>
<evidence type="ECO:0000256" key="6">
    <source>
        <dbReference type="ARBA" id="ARBA00022514"/>
    </source>
</evidence>
<evidence type="ECO:0000256" key="12">
    <source>
        <dbReference type="RuleBase" id="RU003753"/>
    </source>
</evidence>
<keyword evidence="9" id="KW-0395">Inflammatory response</keyword>
<comment type="subcellular location">
    <subcellularLocation>
        <location evidence="2">Cytoplasm</location>
        <location evidence="2">Cytosol</location>
    </subcellularLocation>
    <subcellularLocation>
        <location evidence="1">Lysosome</location>
    </subcellularLocation>
    <subcellularLocation>
        <location evidence="3">Secreted</location>
        <location evidence="3">Extracellular exosome</location>
    </subcellularLocation>
</comment>
<comment type="similarity">
    <text evidence="4 12">Belongs to the IL-1 family.</text>
</comment>
<dbReference type="Ensembl" id="ENSLLET00000008364.1">
    <property type="protein sequence ID" value="ENSLLEP00000008040.1"/>
    <property type="gene ID" value="ENSLLEG00000005103.1"/>
</dbReference>
<evidence type="ECO:0000256" key="9">
    <source>
        <dbReference type="ARBA" id="ARBA00023198"/>
    </source>
</evidence>
<dbReference type="PRINTS" id="PR00264">
    <property type="entry name" value="INTERLEUKIN1"/>
</dbReference>
<name>A0A8C5M3E3_9ANUR</name>
<dbReference type="GO" id="GO:0071222">
    <property type="term" value="P:cellular response to lipopolysaccharide"/>
    <property type="evidence" value="ECO:0007669"/>
    <property type="project" value="TreeGrafter"/>
</dbReference>
<keyword evidence="5" id="KW-0963">Cytoplasm</keyword>
<accession>A0A8C5M3E3</accession>
<evidence type="ECO:0000256" key="10">
    <source>
        <dbReference type="ARBA" id="ARBA00023228"/>
    </source>
</evidence>
<dbReference type="GO" id="GO:0051781">
    <property type="term" value="P:positive regulation of cell division"/>
    <property type="evidence" value="ECO:0007669"/>
    <property type="project" value="UniProtKB-KW"/>
</dbReference>
<keyword evidence="11" id="KW-0497">Mitogen</keyword>
<evidence type="ECO:0000256" key="3">
    <source>
        <dbReference type="ARBA" id="ARBA00004550"/>
    </source>
</evidence>
<dbReference type="PRINTS" id="PR01357">
    <property type="entry name" value="INTRLEUKN1AB"/>
</dbReference>
<proteinExistence type="inferred from homology"/>
<keyword evidence="6" id="KW-0202">Cytokine</keyword>
<dbReference type="InterPro" id="IPR000975">
    <property type="entry name" value="IL-1_fam"/>
</dbReference>
<dbReference type="SUPFAM" id="SSF50353">
    <property type="entry name" value="Cytokine"/>
    <property type="match status" value="1"/>
</dbReference>
<dbReference type="GO" id="GO:0005149">
    <property type="term" value="F:interleukin-1 receptor binding"/>
    <property type="evidence" value="ECO:0007669"/>
    <property type="project" value="UniProtKB-UniRule"/>
</dbReference>
<evidence type="ECO:0000313" key="13">
    <source>
        <dbReference type="Ensembl" id="ENSLLEP00000008040.1"/>
    </source>
</evidence>
<protein>
    <recommendedName>
        <fullName evidence="12">Interleukin-1</fullName>
    </recommendedName>
</protein>
<dbReference type="Pfam" id="PF00340">
    <property type="entry name" value="IL1"/>
    <property type="match status" value="1"/>
</dbReference>
<dbReference type="GO" id="GO:0019221">
    <property type="term" value="P:cytokine-mediated signaling pathway"/>
    <property type="evidence" value="ECO:0007669"/>
    <property type="project" value="TreeGrafter"/>
</dbReference>
<evidence type="ECO:0000256" key="1">
    <source>
        <dbReference type="ARBA" id="ARBA00004371"/>
    </source>
</evidence>
<dbReference type="GeneTree" id="ENSGT01070000257222"/>
<keyword evidence="10" id="KW-0458">Lysosome</keyword>
<keyword evidence="7 12" id="KW-0964">Secreted</keyword>
<dbReference type="Gene3D" id="2.80.10.50">
    <property type="match status" value="1"/>
</dbReference>
<dbReference type="GO" id="GO:0006955">
    <property type="term" value="P:immune response"/>
    <property type="evidence" value="ECO:0007669"/>
    <property type="project" value="InterPro"/>
</dbReference>
<dbReference type="PRINTS" id="PR01359">
    <property type="entry name" value="INTRLEUKIN1B"/>
</dbReference>
<dbReference type="SMART" id="SM00125">
    <property type="entry name" value="IL1"/>
    <property type="match status" value="1"/>
</dbReference>
<dbReference type="GO" id="GO:0005125">
    <property type="term" value="F:cytokine activity"/>
    <property type="evidence" value="ECO:0007669"/>
    <property type="project" value="UniProtKB-UniRule"/>
</dbReference>
<reference evidence="13" key="2">
    <citation type="submission" date="2025-09" db="UniProtKB">
        <authorList>
            <consortium name="Ensembl"/>
        </authorList>
    </citation>
    <scope>IDENTIFICATION</scope>
</reference>
<dbReference type="Proteomes" id="UP000694569">
    <property type="component" value="Unplaced"/>
</dbReference>
<organism evidence="13 14">
    <name type="scientific">Leptobrachium leishanense</name>
    <name type="common">Leishan spiny toad</name>
    <dbReference type="NCBI Taxonomy" id="445787"/>
    <lineage>
        <taxon>Eukaryota</taxon>
        <taxon>Metazoa</taxon>
        <taxon>Chordata</taxon>
        <taxon>Craniata</taxon>
        <taxon>Vertebrata</taxon>
        <taxon>Euteleostomi</taxon>
        <taxon>Amphibia</taxon>
        <taxon>Batrachia</taxon>
        <taxon>Anura</taxon>
        <taxon>Pelobatoidea</taxon>
        <taxon>Megophryidae</taxon>
        <taxon>Leptobrachium</taxon>
    </lineage>
</organism>
<dbReference type="GO" id="GO:0001660">
    <property type="term" value="P:fever generation"/>
    <property type="evidence" value="ECO:0007669"/>
    <property type="project" value="UniProtKB-KW"/>
</dbReference>
<dbReference type="PANTHER" id="PTHR10078:SF30">
    <property type="entry name" value="INTERLEUKIN-1 BETA"/>
    <property type="match status" value="1"/>
</dbReference>
<dbReference type="GO" id="GO:0005829">
    <property type="term" value="C:cytosol"/>
    <property type="evidence" value="ECO:0007669"/>
    <property type="project" value="UniProtKB-SubCell"/>
</dbReference>